<organism evidence="1 2">
    <name type="scientific">Melastoma candidum</name>
    <dbReference type="NCBI Taxonomy" id="119954"/>
    <lineage>
        <taxon>Eukaryota</taxon>
        <taxon>Viridiplantae</taxon>
        <taxon>Streptophyta</taxon>
        <taxon>Embryophyta</taxon>
        <taxon>Tracheophyta</taxon>
        <taxon>Spermatophyta</taxon>
        <taxon>Magnoliopsida</taxon>
        <taxon>eudicotyledons</taxon>
        <taxon>Gunneridae</taxon>
        <taxon>Pentapetalae</taxon>
        <taxon>rosids</taxon>
        <taxon>malvids</taxon>
        <taxon>Myrtales</taxon>
        <taxon>Melastomataceae</taxon>
        <taxon>Melastomatoideae</taxon>
        <taxon>Melastomateae</taxon>
        <taxon>Melastoma</taxon>
    </lineage>
</organism>
<reference evidence="2" key="1">
    <citation type="journal article" date="2023" name="Front. Plant Sci.">
        <title>Chromosomal-level genome assembly of Melastoma candidum provides insights into trichome evolution.</title>
        <authorList>
            <person name="Zhong Y."/>
            <person name="Wu W."/>
            <person name="Sun C."/>
            <person name="Zou P."/>
            <person name="Liu Y."/>
            <person name="Dai S."/>
            <person name="Zhou R."/>
        </authorList>
    </citation>
    <scope>NUCLEOTIDE SEQUENCE [LARGE SCALE GENOMIC DNA]</scope>
</reference>
<evidence type="ECO:0000313" key="1">
    <source>
        <dbReference type="EMBL" id="KAI4311941.1"/>
    </source>
</evidence>
<gene>
    <name evidence="1" type="ORF">MLD38_036804</name>
</gene>
<comment type="caution">
    <text evidence="1">The sequence shown here is derived from an EMBL/GenBank/DDBJ whole genome shotgun (WGS) entry which is preliminary data.</text>
</comment>
<dbReference type="Proteomes" id="UP001057402">
    <property type="component" value="Chromosome 11"/>
</dbReference>
<keyword evidence="2" id="KW-1185">Reference proteome</keyword>
<dbReference type="EMBL" id="CM042890">
    <property type="protein sequence ID" value="KAI4311941.1"/>
    <property type="molecule type" value="Genomic_DNA"/>
</dbReference>
<sequence length="132" mass="14974">MTSAFFSTIPAVFQQRPPGASPVSAPPVAQINRLLSKFIPSCQLDTRNVFAIRCTVLFDQEEVLVVEVAIIRIRLQAVQGGFVRLDSVMKILNSFYHDRDYARFFVLETIARVPYFVHSFSRTAKILAPRIK</sequence>
<name>A0ACB9LKN4_9MYRT</name>
<accession>A0ACB9LKN4</accession>
<proteinExistence type="predicted"/>
<evidence type="ECO:0000313" key="2">
    <source>
        <dbReference type="Proteomes" id="UP001057402"/>
    </source>
</evidence>
<protein>
    <submittedName>
        <fullName evidence="1">Uncharacterized protein</fullName>
    </submittedName>
</protein>